<dbReference type="AlphaFoldDB" id="A0A846HHL7"/>
<comment type="caution">
    <text evidence="4">The sequence shown here is derived from an EMBL/GenBank/DDBJ whole genome shotgun (WGS) entry which is preliminary data.</text>
</comment>
<evidence type="ECO:0000256" key="2">
    <source>
        <dbReference type="ARBA" id="ARBA00023118"/>
    </source>
</evidence>
<evidence type="ECO:0000313" key="4">
    <source>
        <dbReference type="EMBL" id="NEU76553.1"/>
    </source>
</evidence>
<keyword evidence="1" id="KW-0547">Nucleotide-binding</keyword>
<proteinExistence type="predicted"/>
<protein>
    <recommendedName>
        <fullName evidence="3">Cas10/Cmr2 second palm domain-containing protein</fullName>
    </recommendedName>
</protein>
<accession>A0A846HHL7</accession>
<dbReference type="Pfam" id="PF22335">
    <property type="entry name" value="Cas10-Cmr2_palm2"/>
    <property type="match status" value="1"/>
</dbReference>
<dbReference type="InterPro" id="IPR054767">
    <property type="entry name" value="Cas10-Cmr2_palm2"/>
</dbReference>
<dbReference type="Proteomes" id="UP000031549">
    <property type="component" value="Unassembled WGS sequence"/>
</dbReference>
<dbReference type="PANTHER" id="PTHR36528:SF1">
    <property type="entry name" value="CRISPR SYSTEM SINGLE-STRAND-SPECIFIC DEOXYRIBONUCLEASE CAS10_CSM1 (SUBTYPE III-A)"/>
    <property type="match status" value="1"/>
</dbReference>
<dbReference type="GO" id="GO:0051607">
    <property type="term" value="P:defense response to virus"/>
    <property type="evidence" value="ECO:0007669"/>
    <property type="project" value="UniProtKB-KW"/>
</dbReference>
<dbReference type="InterPro" id="IPR043128">
    <property type="entry name" value="Rev_trsase/Diguanyl_cyclase"/>
</dbReference>
<feature type="domain" description="Cas10/Cmr2 second palm" evidence="3">
    <location>
        <begin position="8"/>
        <end position="51"/>
    </location>
</feature>
<dbReference type="Gene3D" id="3.30.70.270">
    <property type="match status" value="1"/>
</dbReference>
<keyword evidence="5" id="KW-1185">Reference proteome</keyword>
<dbReference type="RefSeq" id="WP_039740254.1">
    <property type="nucleotide sequence ID" value="NZ_JTCM02000117.1"/>
</dbReference>
<reference evidence="4 5" key="1">
    <citation type="journal article" date="2015" name="Genome Announc.">
        <title>Draft Genome Sequence of Cyanobacterium Hassallia byssoidea Strain VB512170, Isolated from Monuments in India.</title>
        <authorList>
            <person name="Singh D."/>
            <person name="Chandrababunaidu M.M."/>
            <person name="Panda A."/>
            <person name="Sen D."/>
            <person name="Bhattacharyya S."/>
            <person name="Adhikary S.P."/>
            <person name="Tripathy S."/>
        </authorList>
    </citation>
    <scope>NUCLEOTIDE SEQUENCE [LARGE SCALE GENOMIC DNA]</scope>
    <source>
        <strain evidence="4 5">VB512170</strain>
    </source>
</reference>
<gene>
    <name evidence="4" type="ORF">PI95_029585</name>
</gene>
<dbReference type="InterPro" id="IPR052117">
    <property type="entry name" value="Cas10/Csm1_subtype-III-A"/>
</dbReference>
<evidence type="ECO:0000259" key="3">
    <source>
        <dbReference type="Pfam" id="PF22335"/>
    </source>
</evidence>
<dbReference type="EMBL" id="JTCM02000117">
    <property type="protein sequence ID" value="NEU76553.1"/>
    <property type="molecule type" value="Genomic_DNA"/>
</dbReference>
<sequence>MHNIAYTGQNPDITLSGGVSINDAKFPLYQAAEESGDAEEIAKGNGRDSLCLFGQVFKWDEWLGIDNIEKINSDTQDYLKSEAKPNLLGIMPFVERLELQQIGLKYSRNFVRNLLATAQIQEQALKNFVW</sequence>
<dbReference type="GO" id="GO:0000166">
    <property type="term" value="F:nucleotide binding"/>
    <property type="evidence" value="ECO:0007669"/>
    <property type="project" value="UniProtKB-KW"/>
</dbReference>
<evidence type="ECO:0000256" key="1">
    <source>
        <dbReference type="ARBA" id="ARBA00022741"/>
    </source>
</evidence>
<name>A0A846HHL7_9CYAN</name>
<keyword evidence="2" id="KW-0051">Antiviral defense</keyword>
<dbReference type="PANTHER" id="PTHR36528">
    <property type="entry name" value="CRISPR SYSTEM SINGLE-STRAND-SPECIFIC DEOXYRIBONUCLEASE CAS10/CSM1 (SUBTYPE III-A)"/>
    <property type="match status" value="1"/>
</dbReference>
<organism evidence="4 5">
    <name type="scientific">Hassallia byssoidea VB512170</name>
    <dbReference type="NCBI Taxonomy" id="1304833"/>
    <lineage>
        <taxon>Bacteria</taxon>
        <taxon>Bacillati</taxon>
        <taxon>Cyanobacteriota</taxon>
        <taxon>Cyanophyceae</taxon>
        <taxon>Nostocales</taxon>
        <taxon>Tolypothrichaceae</taxon>
        <taxon>Hassallia</taxon>
    </lineage>
</organism>
<evidence type="ECO:0000313" key="5">
    <source>
        <dbReference type="Proteomes" id="UP000031549"/>
    </source>
</evidence>